<protein>
    <submittedName>
        <fullName evidence="2">CLUMA_CG017616, isoform A</fullName>
    </submittedName>
</protein>
<name>A0A1J1IWK8_9DIPT</name>
<feature type="region of interest" description="Disordered" evidence="1">
    <location>
        <begin position="1"/>
        <end position="37"/>
    </location>
</feature>
<reference evidence="2 3" key="1">
    <citation type="submission" date="2015-04" db="EMBL/GenBank/DDBJ databases">
        <authorList>
            <person name="Syromyatnikov M.Y."/>
            <person name="Popov V.N."/>
        </authorList>
    </citation>
    <scope>NUCLEOTIDE SEQUENCE [LARGE SCALE GENOMIC DNA]</scope>
</reference>
<proteinExistence type="predicted"/>
<evidence type="ECO:0000313" key="2">
    <source>
        <dbReference type="EMBL" id="CRL04543.1"/>
    </source>
</evidence>
<organism evidence="2 3">
    <name type="scientific">Clunio marinus</name>
    <dbReference type="NCBI Taxonomy" id="568069"/>
    <lineage>
        <taxon>Eukaryota</taxon>
        <taxon>Metazoa</taxon>
        <taxon>Ecdysozoa</taxon>
        <taxon>Arthropoda</taxon>
        <taxon>Hexapoda</taxon>
        <taxon>Insecta</taxon>
        <taxon>Pterygota</taxon>
        <taxon>Neoptera</taxon>
        <taxon>Endopterygota</taxon>
        <taxon>Diptera</taxon>
        <taxon>Nematocera</taxon>
        <taxon>Chironomoidea</taxon>
        <taxon>Chironomidae</taxon>
        <taxon>Clunio</taxon>
    </lineage>
</organism>
<accession>A0A1J1IWK8</accession>
<keyword evidence="3" id="KW-1185">Reference proteome</keyword>
<evidence type="ECO:0000313" key="3">
    <source>
        <dbReference type="Proteomes" id="UP000183832"/>
    </source>
</evidence>
<sequence length="82" mass="9207">MDSRKVYGQSEGPWTVGRSMDSRKVHGQSEGPWTVGRSMDSRKVHHMYFETPYRPEDGPKAPVAVLLSLLDPSVNHDILMPA</sequence>
<dbReference type="EMBL" id="CVRI01000063">
    <property type="protein sequence ID" value="CRL04543.1"/>
    <property type="molecule type" value="Genomic_DNA"/>
</dbReference>
<gene>
    <name evidence="2" type="ORF">CLUMA_CG017616</name>
</gene>
<dbReference type="AlphaFoldDB" id="A0A1J1IWK8"/>
<evidence type="ECO:0000256" key="1">
    <source>
        <dbReference type="SAM" id="MobiDB-lite"/>
    </source>
</evidence>
<dbReference type="Proteomes" id="UP000183832">
    <property type="component" value="Unassembled WGS sequence"/>
</dbReference>